<gene>
    <name evidence="2" type="ORF">AK812_SmicGene23997</name>
</gene>
<keyword evidence="3" id="KW-1185">Reference proteome</keyword>
<evidence type="ECO:0000313" key="2">
    <source>
        <dbReference type="EMBL" id="OLP94048.1"/>
    </source>
</evidence>
<comment type="caution">
    <text evidence="2">The sequence shown here is derived from an EMBL/GenBank/DDBJ whole genome shotgun (WGS) entry which is preliminary data.</text>
</comment>
<dbReference type="EMBL" id="LSRX01000561">
    <property type="protein sequence ID" value="OLP94048.1"/>
    <property type="molecule type" value="Genomic_DNA"/>
</dbReference>
<name>A0A1Q9DFW5_SYMMI</name>
<reference evidence="2 3" key="1">
    <citation type="submission" date="2016-02" db="EMBL/GenBank/DDBJ databases">
        <title>Genome analysis of coral dinoflagellate symbionts highlights evolutionary adaptations to a symbiotic lifestyle.</title>
        <authorList>
            <person name="Aranda M."/>
            <person name="Li Y."/>
            <person name="Liew Y.J."/>
            <person name="Baumgarten S."/>
            <person name="Simakov O."/>
            <person name="Wilson M."/>
            <person name="Piel J."/>
            <person name="Ashoor H."/>
            <person name="Bougouffa S."/>
            <person name="Bajic V.B."/>
            <person name="Ryu T."/>
            <person name="Ravasi T."/>
            <person name="Bayer T."/>
            <person name="Micklem G."/>
            <person name="Kim H."/>
            <person name="Bhak J."/>
            <person name="Lajeunesse T.C."/>
            <person name="Voolstra C.R."/>
        </authorList>
    </citation>
    <scope>NUCLEOTIDE SEQUENCE [LARGE SCALE GENOMIC DNA]</scope>
    <source>
        <strain evidence="2 3">CCMP2467</strain>
    </source>
</reference>
<sequence>MQERIVVLLSCFDHVRRLARDPKCGNAVTKLTGLEYGRLTEVLAQVSLEEADGEDTLLKTGPDGTAPLKKGAPSTAAASLKDTALPKGGQRKRERVVSEDAEGFPKMLVSPPKGGEGGPRSARARSLHKADSGGGESIDPPSTVEEANAIRQRLSGISSKEKTSWKKLCRVNAAKPRGVNILGQRRQSPSGGGDFAVSKQQALRDEHLSKEEALMLRDTLVKEHEK</sequence>
<evidence type="ECO:0000313" key="3">
    <source>
        <dbReference type="Proteomes" id="UP000186817"/>
    </source>
</evidence>
<protein>
    <submittedName>
        <fullName evidence="2">Uncharacterized protein</fullName>
    </submittedName>
</protein>
<evidence type="ECO:0000256" key="1">
    <source>
        <dbReference type="SAM" id="MobiDB-lite"/>
    </source>
</evidence>
<dbReference type="AlphaFoldDB" id="A0A1Q9DFW5"/>
<dbReference type="Proteomes" id="UP000186817">
    <property type="component" value="Unassembled WGS sequence"/>
</dbReference>
<proteinExistence type="predicted"/>
<feature type="region of interest" description="Disordered" evidence="1">
    <location>
        <begin position="54"/>
        <end position="145"/>
    </location>
</feature>
<accession>A0A1Q9DFW5</accession>
<organism evidence="2 3">
    <name type="scientific">Symbiodinium microadriaticum</name>
    <name type="common">Dinoflagellate</name>
    <name type="synonym">Zooxanthella microadriatica</name>
    <dbReference type="NCBI Taxonomy" id="2951"/>
    <lineage>
        <taxon>Eukaryota</taxon>
        <taxon>Sar</taxon>
        <taxon>Alveolata</taxon>
        <taxon>Dinophyceae</taxon>
        <taxon>Suessiales</taxon>
        <taxon>Symbiodiniaceae</taxon>
        <taxon>Symbiodinium</taxon>
    </lineage>
</organism>